<evidence type="ECO:0000313" key="3">
    <source>
        <dbReference type="Proteomes" id="UP000280935"/>
    </source>
</evidence>
<feature type="transmembrane region" description="Helical" evidence="1">
    <location>
        <begin position="47"/>
        <end position="69"/>
    </location>
</feature>
<name>A0A3P1WL28_9ACTN</name>
<organism evidence="2 3">
    <name type="scientific">Arachnia propionica</name>
    <dbReference type="NCBI Taxonomy" id="1750"/>
    <lineage>
        <taxon>Bacteria</taxon>
        <taxon>Bacillati</taxon>
        <taxon>Actinomycetota</taxon>
        <taxon>Actinomycetes</taxon>
        <taxon>Propionibacteriales</taxon>
        <taxon>Propionibacteriaceae</taxon>
        <taxon>Arachnia</taxon>
    </lineage>
</organism>
<evidence type="ECO:0000313" key="2">
    <source>
        <dbReference type="EMBL" id="RRD47234.1"/>
    </source>
</evidence>
<keyword evidence="1" id="KW-1133">Transmembrane helix</keyword>
<gene>
    <name evidence="2" type="ORF">EII35_15150</name>
</gene>
<keyword evidence="1" id="KW-0472">Membrane</keyword>
<sequence>MSSGPVLISRALDWLQDYGQQPVVNPLRVKDGVLPSVEDPGPKLGTWAWTLLIVAELIAIFVVSTFFAAQGAGFIYEEF</sequence>
<reference evidence="2 3" key="1">
    <citation type="submission" date="2018-11" db="EMBL/GenBank/DDBJ databases">
        <title>Genomes From Bacteria Associated with the Canine Oral Cavity: a Test Case for Automated Genome-Based Taxonomic Assignment.</title>
        <authorList>
            <person name="Coil D.A."/>
            <person name="Jospin G."/>
            <person name="Darling A.E."/>
            <person name="Wallis C."/>
            <person name="Davis I.J."/>
            <person name="Harris S."/>
            <person name="Eisen J.A."/>
            <person name="Holcombe L.J."/>
            <person name="O'Flynn C."/>
        </authorList>
    </citation>
    <scope>NUCLEOTIDE SEQUENCE [LARGE SCALE GENOMIC DNA]</scope>
    <source>
        <strain evidence="2 3">OH2822_COT-296</strain>
    </source>
</reference>
<protein>
    <submittedName>
        <fullName evidence="2">Uncharacterized protein</fullName>
    </submittedName>
</protein>
<dbReference type="RefSeq" id="WP_125229296.1">
    <property type="nucleotide sequence ID" value="NZ_RQYT01000075.1"/>
</dbReference>
<evidence type="ECO:0000256" key="1">
    <source>
        <dbReference type="SAM" id="Phobius"/>
    </source>
</evidence>
<dbReference type="OrthoDB" id="8138334at2"/>
<proteinExistence type="predicted"/>
<comment type="caution">
    <text evidence="2">The sequence shown here is derived from an EMBL/GenBank/DDBJ whole genome shotgun (WGS) entry which is preliminary data.</text>
</comment>
<accession>A0A3P1WL28</accession>
<dbReference type="EMBL" id="RQYT01000075">
    <property type="protein sequence ID" value="RRD47234.1"/>
    <property type="molecule type" value="Genomic_DNA"/>
</dbReference>
<dbReference type="AlphaFoldDB" id="A0A3P1WL28"/>
<keyword evidence="1" id="KW-0812">Transmembrane</keyword>
<dbReference type="Proteomes" id="UP000280935">
    <property type="component" value="Unassembled WGS sequence"/>
</dbReference>